<proteinExistence type="inferred from homology"/>
<dbReference type="EC" id="5.3.1.22" evidence="5"/>
<dbReference type="InterPro" id="IPR050417">
    <property type="entry name" value="Sugar_Epim/Isomerase"/>
</dbReference>
<reference evidence="5 6" key="1">
    <citation type="journal article" date="2013" name="Stand. Genomic Sci.">
        <title>Genome sequence of the reddish-pigmented Rubellimicrobium thermophilum type strain (DSM 16684(T)), a member of the Roseobacter clade.</title>
        <authorList>
            <person name="Fiebig A."/>
            <person name="Riedel T."/>
            <person name="Gronow S."/>
            <person name="Petersen J."/>
            <person name="Klenk H.P."/>
            <person name="Goker M."/>
        </authorList>
    </citation>
    <scope>NUCLEOTIDE SEQUENCE [LARGE SCALE GENOMIC DNA]</scope>
    <source>
        <strain evidence="5 6">DSM 16684</strain>
    </source>
</reference>
<dbReference type="GO" id="GO:0008903">
    <property type="term" value="F:hydroxypyruvate isomerase activity"/>
    <property type="evidence" value="ECO:0007669"/>
    <property type="project" value="UniProtKB-EC"/>
</dbReference>
<dbReference type="InterPro" id="IPR026040">
    <property type="entry name" value="HyI-like"/>
</dbReference>
<comment type="similarity">
    <text evidence="2">Belongs to the hyi family.</text>
</comment>
<keyword evidence="6" id="KW-1185">Reference proteome</keyword>
<evidence type="ECO:0000259" key="4">
    <source>
        <dbReference type="Pfam" id="PF01261"/>
    </source>
</evidence>
<comment type="caution">
    <text evidence="5">The sequence shown here is derived from an EMBL/GenBank/DDBJ whole genome shotgun (WGS) entry which is preliminary data.</text>
</comment>
<feature type="active site" description="Proton donor/acceptor" evidence="3">
    <location>
        <position position="137"/>
    </location>
</feature>
<dbReference type="STRING" id="1123069.ruthe_00426"/>
<gene>
    <name evidence="5" type="ORF">ruthe_00426</name>
</gene>
<dbReference type="GO" id="GO:0046487">
    <property type="term" value="P:glyoxylate metabolic process"/>
    <property type="evidence" value="ECO:0007669"/>
    <property type="project" value="TreeGrafter"/>
</dbReference>
<accession>S9R6F7</accession>
<dbReference type="InterPro" id="IPR013022">
    <property type="entry name" value="Xyl_isomerase-like_TIM-brl"/>
</dbReference>
<dbReference type="EMBL" id="AOLV01000006">
    <property type="protein sequence ID" value="EPX87563.1"/>
    <property type="molecule type" value="Genomic_DNA"/>
</dbReference>
<dbReference type="RefSeq" id="WP_021096536.1">
    <property type="nucleotide sequence ID" value="NZ_KE557320.1"/>
</dbReference>
<keyword evidence="1 2" id="KW-0413">Isomerase</keyword>
<dbReference type="OrthoDB" id="9786584at2"/>
<dbReference type="PANTHER" id="PTHR43489:SF6">
    <property type="entry name" value="HYDROXYPYRUVATE ISOMERASE-RELATED"/>
    <property type="match status" value="1"/>
</dbReference>
<dbReference type="HOGENOM" id="CLU_050006_1_1_5"/>
<dbReference type="PATRIC" id="fig|1123069.3.peg.389"/>
<dbReference type="PIRSF" id="PIRSF006241">
    <property type="entry name" value="HyI"/>
    <property type="match status" value="1"/>
</dbReference>
<evidence type="ECO:0000256" key="1">
    <source>
        <dbReference type="ARBA" id="ARBA00023235"/>
    </source>
</evidence>
<protein>
    <submittedName>
        <fullName evidence="5">Hydroxypyruvate isomerase</fullName>
        <ecNumber evidence="5">5.3.1.22</ecNumber>
    </submittedName>
</protein>
<feature type="domain" description="Xylose isomerase-like TIM barrel" evidence="4">
    <location>
        <begin position="21"/>
        <end position="249"/>
    </location>
</feature>
<name>S9R6F7_9RHOB</name>
<feature type="active site" description="Proton donor/acceptor" evidence="3">
    <location>
        <position position="232"/>
    </location>
</feature>
<sequence>MIRLAANLGLLFPELPFLDRFEAARNAGFQGVEIPFPYDHPAPEILSRLDRTGLPLVAMNAPPPNYTGGARGFAAVPGAEERFRHDFRRAARYAATFGSPHLHIMAGLAQGPAARETFLRNLTWAAAAAPTLSLTIEPMSPSDMPGYFLADFDTALAVIESVGAPNLGLQFDSHHAAAIAGDVLAAWDAVAPHVRHVQVAGHPGRREPDPAALGTLLARMAAAGYAGWVGAEYHPAGPRTADGLGWLAAVSRPS</sequence>
<dbReference type="SUPFAM" id="SSF51658">
    <property type="entry name" value="Xylose isomerase-like"/>
    <property type="match status" value="1"/>
</dbReference>
<dbReference type="Gene3D" id="3.20.20.150">
    <property type="entry name" value="Divalent-metal-dependent TIM barrel enzymes"/>
    <property type="match status" value="1"/>
</dbReference>
<evidence type="ECO:0000313" key="6">
    <source>
        <dbReference type="Proteomes" id="UP000015346"/>
    </source>
</evidence>
<dbReference type="Pfam" id="PF01261">
    <property type="entry name" value="AP_endonuc_2"/>
    <property type="match status" value="1"/>
</dbReference>
<organism evidence="5 6">
    <name type="scientific">Rubellimicrobium thermophilum DSM 16684</name>
    <dbReference type="NCBI Taxonomy" id="1123069"/>
    <lineage>
        <taxon>Bacteria</taxon>
        <taxon>Pseudomonadati</taxon>
        <taxon>Pseudomonadota</taxon>
        <taxon>Alphaproteobacteria</taxon>
        <taxon>Rhodobacterales</taxon>
        <taxon>Roseobacteraceae</taxon>
        <taxon>Rubellimicrobium</taxon>
    </lineage>
</organism>
<evidence type="ECO:0000313" key="5">
    <source>
        <dbReference type="EMBL" id="EPX87563.1"/>
    </source>
</evidence>
<keyword evidence="5" id="KW-0670">Pyruvate</keyword>
<dbReference type="InterPro" id="IPR036237">
    <property type="entry name" value="Xyl_isomerase-like_sf"/>
</dbReference>
<dbReference type="Proteomes" id="UP000015346">
    <property type="component" value="Unassembled WGS sequence"/>
</dbReference>
<dbReference type="AlphaFoldDB" id="S9R6F7"/>
<evidence type="ECO:0000256" key="2">
    <source>
        <dbReference type="PIRNR" id="PIRNR006241"/>
    </source>
</evidence>
<evidence type="ECO:0000256" key="3">
    <source>
        <dbReference type="PIRSR" id="PIRSR006241-50"/>
    </source>
</evidence>
<dbReference type="PANTHER" id="PTHR43489">
    <property type="entry name" value="ISOMERASE"/>
    <property type="match status" value="1"/>
</dbReference>